<dbReference type="PANTHER" id="PTHR24416:SF631">
    <property type="entry name" value="SERINE_THREONINE_TYROSINE KINASE 1"/>
    <property type="match status" value="1"/>
</dbReference>
<dbReference type="InterPro" id="IPR001245">
    <property type="entry name" value="Ser-Thr/Tyr_kinase_cat_dom"/>
</dbReference>
<dbReference type="GO" id="GO:0005886">
    <property type="term" value="C:plasma membrane"/>
    <property type="evidence" value="ECO:0007669"/>
    <property type="project" value="TreeGrafter"/>
</dbReference>
<dbReference type="AlphaFoldDB" id="A0A9Q1H7D8"/>
<keyword evidence="3" id="KW-0808">Transferase</keyword>
<dbReference type="Proteomes" id="UP001152320">
    <property type="component" value="Chromosome 10"/>
</dbReference>
<dbReference type="Pfam" id="PF07714">
    <property type="entry name" value="PK_Tyr_Ser-Thr"/>
    <property type="match status" value="1"/>
</dbReference>
<gene>
    <name evidence="3" type="ORF">HOLleu_22315</name>
</gene>
<comment type="caution">
    <text evidence="3">The sequence shown here is derived from an EMBL/GenBank/DDBJ whole genome shotgun (WGS) entry which is preliminary data.</text>
</comment>
<dbReference type="PROSITE" id="PS50011">
    <property type="entry name" value="PROTEIN_KINASE_DOM"/>
    <property type="match status" value="1"/>
</dbReference>
<dbReference type="GO" id="GO:0007169">
    <property type="term" value="P:cell surface receptor protein tyrosine kinase signaling pathway"/>
    <property type="evidence" value="ECO:0007669"/>
    <property type="project" value="TreeGrafter"/>
</dbReference>
<reference evidence="3" key="1">
    <citation type="submission" date="2021-10" db="EMBL/GenBank/DDBJ databases">
        <title>Tropical sea cucumber genome reveals ecological adaptation and Cuvierian tubules defense mechanism.</title>
        <authorList>
            <person name="Chen T."/>
        </authorList>
    </citation>
    <scope>NUCLEOTIDE SEQUENCE</scope>
    <source>
        <strain evidence="3">Nanhai2018</strain>
        <tissue evidence="3">Muscle</tissue>
    </source>
</reference>
<evidence type="ECO:0000313" key="3">
    <source>
        <dbReference type="EMBL" id="KAJ8035175.1"/>
    </source>
</evidence>
<keyword evidence="1" id="KW-0472">Membrane</keyword>
<dbReference type="InterPro" id="IPR011009">
    <property type="entry name" value="Kinase-like_dom_sf"/>
</dbReference>
<proteinExistence type="predicted"/>
<dbReference type="InterPro" id="IPR050122">
    <property type="entry name" value="RTK"/>
</dbReference>
<dbReference type="GO" id="GO:0043235">
    <property type="term" value="C:receptor complex"/>
    <property type="evidence" value="ECO:0007669"/>
    <property type="project" value="TreeGrafter"/>
</dbReference>
<name>A0A9Q1H7D8_HOLLE</name>
<keyword evidence="4" id="KW-1185">Reference proteome</keyword>
<dbReference type="GO" id="GO:0004714">
    <property type="term" value="F:transmembrane receptor protein tyrosine kinase activity"/>
    <property type="evidence" value="ECO:0007669"/>
    <property type="project" value="TreeGrafter"/>
</dbReference>
<keyword evidence="1" id="KW-0812">Transmembrane</keyword>
<sequence>MADPVLVGIIVALAAVIVILVILLCRFGLRSRNSIDLKTGERQTYQRRREGRGSFRLVEESRRRLQRTVTTTMRRKREYLKESDPVYCRREVKTTDLLKSHGETEYWKGTFNNSTLGSQAFTVRGLKESTKIKDVIEFQRLAFILCSLSKHANIIETLAADTTKLPYYIYHETMEGVSLFDKLKENDENHYLKPVGRTPSMLTSQRGVKASSELEVLLKMSCEVTRGLSFLSSHKLFHPGINSKEVLLNANAVCKLYNFQTKATARRYIMYLITEEHRRLPWYAPETVCQHKYSSGSDIWSLGVLLFEIFSYAGVSYESLTSSELQTCYDDTRSYLPRPSGCTRSIYDIMTSCWHLDRRRRVTIDRVVSRLGNELHSFDKTERGKTARHRYQNIGLHNVQQH</sequence>
<evidence type="ECO:0000256" key="1">
    <source>
        <dbReference type="SAM" id="Phobius"/>
    </source>
</evidence>
<dbReference type="InterPro" id="IPR000719">
    <property type="entry name" value="Prot_kinase_dom"/>
</dbReference>
<dbReference type="PANTHER" id="PTHR24416">
    <property type="entry name" value="TYROSINE-PROTEIN KINASE RECEPTOR"/>
    <property type="match status" value="1"/>
</dbReference>
<dbReference type="PRINTS" id="PR00109">
    <property type="entry name" value="TYRKINASE"/>
</dbReference>
<feature type="domain" description="Protein kinase" evidence="2">
    <location>
        <begin position="44"/>
        <end position="379"/>
    </location>
</feature>
<accession>A0A9Q1H7D8</accession>
<protein>
    <submittedName>
        <fullName evidence="3">Tyrosine-protein kinase Src42A</fullName>
    </submittedName>
</protein>
<dbReference type="SUPFAM" id="SSF56112">
    <property type="entry name" value="Protein kinase-like (PK-like)"/>
    <property type="match status" value="1"/>
</dbReference>
<evidence type="ECO:0000313" key="4">
    <source>
        <dbReference type="Proteomes" id="UP001152320"/>
    </source>
</evidence>
<keyword evidence="3" id="KW-0418">Kinase</keyword>
<organism evidence="3 4">
    <name type="scientific">Holothuria leucospilota</name>
    <name type="common">Black long sea cucumber</name>
    <name type="synonym">Mertensiothuria leucospilota</name>
    <dbReference type="NCBI Taxonomy" id="206669"/>
    <lineage>
        <taxon>Eukaryota</taxon>
        <taxon>Metazoa</taxon>
        <taxon>Echinodermata</taxon>
        <taxon>Eleutherozoa</taxon>
        <taxon>Echinozoa</taxon>
        <taxon>Holothuroidea</taxon>
        <taxon>Aspidochirotacea</taxon>
        <taxon>Aspidochirotida</taxon>
        <taxon>Holothuriidae</taxon>
        <taxon>Holothuria</taxon>
    </lineage>
</organism>
<keyword evidence="1" id="KW-1133">Transmembrane helix</keyword>
<feature type="transmembrane region" description="Helical" evidence="1">
    <location>
        <begin position="6"/>
        <end position="29"/>
    </location>
</feature>
<dbReference type="Gene3D" id="1.10.510.10">
    <property type="entry name" value="Transferase(Phosphotransferase) domain 1"/>
    <property type="match status" value="1"/>
</dbReference>
<dbReference type="GO" id="GO:0005524">
    <property type="term" value="F:ATP binding"/>
    <property type="evidence" value="ECO:0007669"/>
    <property type="project" value="InterPro"/>
</dbReference>
<evidence type="ECO:0000259" key="2">
    <source>
        <dbReference type="PROSITE" id="PS50011"/>
    </source>
</evidence>
<dbReference type="EMBL" id="JAIZAY010000010">
    <property type="protein sequence ID" value="KAJ8035175.1"/>
    <property type="molecule type" value="Genomic_DNA"/>
</dbReference>